<proteinExistence type="predicted"/>
<evidence type="ECO:0000313" key="2">
    <source>
        <dbReference type="EMBL" id="QVE49098.1"/>
    </source>
</evidence>
<keyword evidence="1" id="KW-1133">Transmembrane helix</keyword>
<sequence>MPYLIFSDYSRPSLLEKTVSFLDSYLYLGGQQSYIVARDPQNKAWAVTIPGHILSTFEKVLRILCLVFIPITIIALAIRFLLYAYLSYKGRIVCIDNLVSKEERKILVLYPQVLQNIRRLPLVYTSLPLEDCYIAFDSIESSEVNDMSFWIDYPSLSAKMDFSGIQIPRDKLKKVKKSPHGEPADFPINFPLLCREILKTESEDIVSQKGIEKLSRLFLAFLVYRSQKNDNGKIETIVPLDSPESLWAKLLFFDYSDENPLTKGLLGSRVLKELEKLGVLKNPEIHHYSMSKVVVNWRL</sequence>
<dbReference type="GeneID" id="301705024"/>
<accession>A0ABX8CFQ6</accession>
<dbReference type="EMBL" id="CP060791">
    <property type="protein sequence ID" value="QVE49098.1"/>
    <property type="molecule type" value="Genomic_DNA"/>
</dbReference>
<reference evidence="2 3" key="1">
    <citation type="submission" date="2020-08" db="EMBL/GenBank/DDBJ databases">
        <title>Isolation and characterization of novel Chlamydia from Siamese crocodiles (Crocodylus siamensis).</title>
        <authorList>
            <person name="Sariya L."/>
        </authorList>
    </citation>
    <scope>NUCLEOTIDE SEQUENCE [LARGE SCALE GENOMIC DNA]</scope>
    <source>
        <strain evidence="2 3">No. 12</strain>
    </source>
</reference>
<evidence type="ECO:0000256" key="1">
    <source>
        <dbReference type="SAM" id="Phobius"/>
    </source>
</evidence>
<dbReference type="InterPro" id="IPR006974">
    <property type="entry name" value="DUF648"/>
</dbReference>
<name>A0ABX8CFQ6_9CHLA</name>
<evidence type="ECO:0000313" key="3">
    <source>
        <dbReference type="Proteomes" id="UP000680625"/>
    </source>
</evidence>
<protein>
    <submittedName>
        <fullName evidence="2">DUF648 domain-containing protein</fullName>
    </submittedName>
</protein>
<keyword evidence="1" id="KW-0812">Transmembrane</keyword>
<keyword evidence="1" id="KW-0472">Membrane</keyword>
<organism evidence="2 3">
    <name type="scientific">Chlamydia crocodili</name>
    <dbReference type="NCBI Taxonomy" id="2766982"/>
    <lineage>
        <taxon>Bacteria</taxon>
        <taxon>Pseudomonadati</taxon>
        <taxon>Chlamydiota</taxon>
        <taxon>Chlamydiia</taxon>
        <taxon>Chlamydiales</taxon>
        <taxon>Chlamydiaceae</taxon>
        <taxon>Chlamydia/Chlamydophila group</taxon>
        <taxon>Chlamydia</taxon>
    </lineage>
</organism>
<dbReference type="Proteomes" id="UP000680625">
    <property type="component" value="Chromosome"/>
</dbReference>
<dbReference type="RefSeq" id="WP_213241012.1">
    <property type="nucleotide sequence ID" value="NZ_CP060791.1"/>
</dbReference>
<gene>
    <name evidence="2" type="ORF">H9Q19_05315</name>
</gene>
<dbReference type="Pfam" id="PF04890">
    <property type="entry name" value="DUF648"/>
    <property type="match status" value="1"/>
</dbReference>
<keyword evidence="3" id="KW-1185">Reference proteome</keyword>
<feature type="transmembrane region" description="Helical" evidence="1">
    <location>
        <begin position="60"/>
        <end position="82"/>
    </location>
</feature>